<dbReference type="InterPro" id="IPR003661">
    <property type="entry name" value="HisK_dim/P_dom"/>
</dbReference>
<dbReference type="InterPro" id="IPR003594">
    <property type="entry name" value="HATPase_dom"/>
</dbReference>
<dbReference type="InterPro" id="IPR000014">
    <property type="entry name" value="PAS"/>
</dbReference>
<dbReference type="CDD" id="cd00082">
    <property type="entry name" value="HisKA"/>
    <property type="match status" value="1"/>
</dbReference>
<keyword evidence="3 4" id="KW-0597">Phosphoprotein</keyword>
<comment type="catalytic activity">
    <reaction evidence="1">
        <text>ATP + protein L-histidine = ADP + protein N-phospho-L-histidine.</text>
        <dbReference type="EC" id="2.7.13.3"/>
    </reaction>
</comment>
<dbReference type="Gene3D" id="3.40.50.2300">
    <property type="match status" value="1"/>
</dbReference>
<evidence type="ECO:0000259" key="5">
    <source>
        <dbReference type="PROSITE" id="PS50109"/>
    </source>
</evidence>
<dbReference type="SMART" id="SM00091">
    <property type="entry name" value="PAS"/>
    <property type="match status" value="2"/>
</dbReference>
<dbReference type="EMBL" id="JBHUJC010000001">
    <property type="protein sequence ID" value="MFD2274973.1"/>
    <property type="molecule type" value="Genomic_DNA"/>
</dbReference>
<dbReference type="InterPro" id="IPR000700">
    <property type="entry name" value="PAS-assoc_C"/>
</dbReference>
<evidence type="ECO:0000259" key="8">
    <source>
        <dbReference type="PROSITE" id="PS50113"/>
    </source>
</evidence>
<dbReference type="InterPro" id="IPR013655">
    <property type="entry name" value="PAS_fold_3"/>
</dbReference>
<evidence type="ECO:0000256" key="4">
    <source>
        <dbReference type="PROSITE-ProRule" id="PRU00169"/>
    </source>
</evidence>
<organism evidence="9 10">
    <name type="scientific">Rubritalea spongiae</name>
    <dbReference type="NCBI Taxonomy" id="430797"/>
    <lineage>
        <taxon>Bacteria</taxon>
        <taxon>Pseudomonadati</taxon>
        <taxon>Verrucomicrobiota</taxon>
        <taxon>Verrucomicrobiia</taxon>
        <taxon>Verrucomicrobiales</taxon>
        <taxon>Rubritaleaceae</taxon>
        <taxon>Rubritalea</taxon>
    </lineage>
</organism>
<dbReference type="Gene3D" id="1.10.287.130">
    <property type="match status" value="1"/>
</dbReference>
<dbReference type="InterPro" id="IPR005467">
    <property type="entry name" value="His_kinase_dom"/>
</dbReference>
<evidence type="ECO:0000313" key="9">
    <source>
        <dbReference type="EMBL" id="MFD2274973.1"/>
    </source>
</evidence>
<dbReference type="SMART" id="SM00388">
    <property type="entry name" value="HisKA"/>
    <property type="match status" value="1"/>
</dbReference>
<dbReference type="PROSITE" id="PS50109">
    <property type="entry name" value="HIS_KIN"/>
    <property type="match status" value="1"/>
</dbReference>
<dbReference type="PROSITE" id="PS50112">
    <property type="entry name" value="PAS"/>
    <property type="match status" value="1"/>
</dbReference>
<dbReference type="SUPFAM" id="SSF52172">
    <property type="entry name" value="CheY-like"/>
    <property type="match status" value="1"/>
</dbReference>
<feature type="modified residue" description="4-aspartylphosphate" evidence="4">
    <location>
        <position position="567"/>
    </location>
</feature>
<dbReference type="InterPro" id="IPR001789">
    <property type="entry name" value="Sig_transdc_resp-reg_receiver"/>
</dbReference>
<feature type="domain" description="Histidine kinase" evidence="5">
    <location>
        <begin position="275"/>
        <end position="497"/>
    </location>
</feature>
<proteinExistence type="predicted"/>
<dbReference type="Gene3D" id="3.30.565.10">
    <property type="entry name" value="Histidine kinase-like ATPase, C-terminal domain"/>
    <property type="match status" value="1"/>
</dbReference>
<evidence type="ECO:0000256" key="3">
    <source>
        <dbReference type="ARBA" id="ARBA00022553"/>
    </source>
</evidence>
<evidence type="ECO:0000256" key="1">
    <source>
        <dbReference type="ARBA" id="ARBA00000085"/>
    </source>
</evidence>
<dbReference type="RefSeq" id="WP_377096184.1">
    <property type="nucleotide sequence ID" value="NZ_JBHSJM010000001.1"/>
</dbReference>
<dbReference type="SUPFAM" id="SSF55874">
    <property type="entry name" value="ATPase domain of HSP90 chaperone/DNA topoisomerase II/histidine kinase"/>
    <property type="match status" value="1"/>
</dbReference>
<name>A0ABW5DXN2_9BACT</name>
<feature type="domain" description="PAC" evidence="8">
    <location>
        <begin position="212"/>
        <end position="264"/>
    </location>
</feature>
<dbReference type="PRINTS" id="PR00344">
    <property type="entry name" value="BCTRLSENSOR"/>
</dbReference>
<dbReference type="Pfam" id="PF02518">
    <property type="entry name" value="HATPase_c"/>
    <property type="match status" value="1"/>
</dbReference>
<dbReference type="NCBIfam" id="TIGR00229">
    <property type="entry name" value="sensory_box"/>
    <property type="match status" value="1"/>
</dbReference>
<evidence type="ECO:0000259" key="6">
    <source>
        <dbReference type="PROSITE" id="PS50110"/>
    </source>
</evidence>
<dbReference type="GO" id="GO:0005524">
    <property type="term" value="F:ATP binding"/>
    <property type="evidence" value="ECO:0007669"/>
    <property type="project" value="UniProtKB-KW"/>
</dbReference>
<gene>
    <name evidence="9" type="ORF">ACFSQZ_00690</name>
</gene>
<keyword evidence="10" id="KW-1185">Reference proteome</keyword>
<evidence type="ECO:0000256" key="2">
    <source>
        <dbReference type="ARBA" id="ARBA00012438"/>
    </source>
</evidence>
<dbReference type="SUPFAM" id="SSF47384">
    <property type="entry name" value="Homodimeric domain of signal transducing histidine kinase"/>
    <property type="match status" value="1"/>
</dbReference>
<dbReference type="InterPro" id="IPR001610">
    <property type="entry name" value="PAC"/>
</dbReference>
<keyword evidence="9" id="KW-0067">ATP-binding</keyword>
<dbReference type="Pfam" id="PF00072">
    <property type="entry name" value="Response_reg"/>
    <property type="match status" value="1"/>
</dbReference>
<dbReference type="InterPro" id="IPR013656">
    <property type="entry name" value="PAS_4"/>
</dbReference>
<sequence>MSQIINSDKSDALALESLFSYAPLGLAFFDRDGRYTRVNEYMAQINKRSTDDHIGRKISEIHPLTANALFASILCVFDRGVPLPIQPCVIDTCDEDQKHKAVFSFFPVFDEDDDIVEVGTAMFLQDTALPRDGIRTPHELKFRHLAESLPSIVWTSDPEGQINYISPQWSEYSGVSMDDYEAYTDMDSFVHESDRAQAVSMWKQTIEKGDIYDYSYRLKDANSQYRYHRARAVPIRDHEGKITSWYGTLTDIEDLKRAEISLQEATEEKDMFIAELSHELRNPLLAISATYEIIRHPKAEEDERNSALLQLGEQIEHVRKLVDNTLDISRLTSDKLRVEKVPTEVNQLVRTAAAGVDEIAKGRGITFELNLHDQPLWVDVDSVRIVQCIGNLLTNATKFTEAGGKVTLSVCPVDEEKNVLIRVKDTGIGMDKQEITKLFKPFAQSSKNEQRPQNKGGLGLGLAVVAKLIELHSGTVSASSDGLGTGTTFSLKLPCTESPDEEAAVPEENSHISLDPADILLIEDNQSVAASLKFFFELEGHTVQHTAHVMEALEMVEQSKPDIVFCDHALGGDQNSLDFLRMLQGKFDGKIPSYLVALSGHSDPSHVEECLAAGFDEFLAKPPELDALRQSICKSLYKE</sequence>
<dbReference type="Pfam" id="PF00512">
    <property type="entry name" value="HisKA"/>
    <property type="match status" value="1"/>
</dbReference>
<reference evidence="10" key="1">
    <citation type="journal article" date="2019" name="Int. J. Syst. Evol. Microbiol.">
        <title>The Global Catalogue of Microorganisms (GCM) 10K type strain sequencing project: providing services to taxonomists for standard genome sequencing and annotation.</title>
        <authorList>
            <consortium name="The Broad Institute Genomics Platform"/>
            <consortium name="The Broad Institute Genome Sequencing Center for Infectious Disease"/>
            <person name="Wu L."/>
            <person name="Ma J."/>
        </authorList>
    </citation>
    <scope>NUCLEOTIDE SEQUENCE [LARGE SCALE GENOMIC DNA]</scope>
    <source>
        <strain evidence="10">JCM 16545</strain>
    </source>
</reference>
<accession>A0ABW5DXN2</accession>
<dbReference type="SUPFAM" id="SSF55785">
    <property type="entry name" value="PYP-like sensor domain (PAS domain)"/>
    <property type="match status" value="2"/>
</dbReference>
<dbReference type="PANTHER" id="PTHR43547:SF2">
    <property type="entry name" value="HYBRID SIGNAL TRANSDUCTION HISTIDINE KINASE C"/>
    <property type="match status" value="1"/>
</dbReference>
<dbReference type="InterPro" id="IPR004358">
    <property type="entry name" value="Sig_transdc_His_kin-like_C"/>
</dbReference>
<dbReference type="PROSITE" id="PS50113">
    <property type="entry name" value="PAC"/>
    <property type="match status" value="1"/>
</dbReference>
<evidence type="ECO:0000313" key="10">
    <source>
        <dbReference type="Proteomes" id="UP001597297"/>
    </source>
</evidence>
<dbReference type="SMART" id="SM00086">
    <property type="entry name" value="PAC"/>
    <property type="match status" value="1"/>
</dbReference>
<feature type="domain" description="Response regulatory" evidence="6">
    <location>
        <begin position="518"/>
        <end position="636"/>
    </location>
</feature>
<dbReference type="InterPro" id="IPR011006">
    <property type="entry name" value="CheY-like_superfamily"/>
</dbReference>
<feature type="domain" description="PAS" evidence="7">
    <location>
        <begin position="138"/>
        <end position="209"/>
    </location>
</feature>
<protein>
    <recommendedName>
        <fullName evidence="2">histidine kinase</fullName>
        <ecNumber evidence="2">2.7.13.3</ecNumber>
    </recommendedName>
</protein>
<dbReference type="PROSITE" id="PS50110">
    <property type="entry name" value="RESPONSE_REGULATORY"/>
    <property type="match status" value="1"/>
</dbReference>
<dbReference type="InterPro" id="IPR036097">
    <property type="entry name" value="HisK_dim/P_sf"/>
</dbReference>
<keyword evidence="9" id="KW-0547">Nucleotide-binding</keyword>
<dbReference type="CDD" id="cd00130">
    <property type="entry name" value="PAS"/>
    <property type="match status" value="1"/>
</dbReference>
<dbReference type="SMART" id="SM00387">
    <property type="entry name" value="HATPase_c"/>
    <property type="match status" value="1"/>
</dbReference>
<dbReference type="SMART" id="SM00448">
    <property type="entry name" value="REC"/>
    <property type="match status" value="1"/>
</dbReference>
<dbReference type="InterPro" id="IPR035965">
    <property type="entry name" value="PAS-like_dom_sf"/>
</dbReference>
<dbReference type="Pfam" id="PF08448">
    <property type="entry name" value="PAS_4"/>
    <property type="match status" value="1"/>
</dbReference>
<comment type="caution">
    <text evidence="9">The sequence shown here is derived from an EMBL/GenBank/DDBJ whole genome shotgun (WGS) entry which is preliminary data.</text>
</comment>
<dbReference type="EC" id="2.7.13.3" evidence="2"/>
<dbReference type="Gene3D" id="3.30.450.20">
    <property type="entry name" value="PAS domain"/>
    <property type="match status" value="2"/>
</dbReference>
<dbReference type="InterPro" id="IPR036890">
    <property type="entry name" value="HATPase_C_sf"/>
</dbReference>
<evidence type="ECO:0000259" key="7">
    <source>
        <dbReference type="PROSITE" id="PS50112"/>
    </source>
</evidence>
<dbReference type="Proteomes" id="UP001597297">
    <property type="component" value="Unassembled WGS sequence"/>
</dbReference>
<dbReference type="PANTHER" id="PTHR43547">
    <property type="entry name" value="TWO-COMPONENT HISTIDINE KINASE"/>
    <property type="match status" value="1"/>
</dbReference>
<dbReference type="Pfam" id="PF08447">
    <property type="entry name" value="PAS_3"/>
    <property type="match status" value="1"/>
</dbReference>